<comment type="caution">
    <text evidence="2">The sequence shown here is derived from an EMBL/GenBank/DDBJ whole genome shotgun (WGS) entry which is preliminary data.</text>
</comment>
<keyword evidence="3" id="KW-1185">Reference proteome</keyword>
<protein>
    <submittedName>
        <fullName evidence="2">Uncharacterized protein</fullName>
    </submittedName>
</protein>
<organism evidence="2 3">
    <name type="scientific">Aphanomyces euteiches</name>
    <dbReference type="NCBI Taxonomy" id="100861"/>
    <lineage>
        <taxon>Eukaryota</taxon>
        <taxon>Sar</taxon>
        <taxon>Stramenopiles</taxon>
        <taxon>Oomycota</taxon>
        <taxon>Saprolegniomycetes</taxon>
        <taxon>Saprolegniales</taxon>
        <taxon>Verrucalvaceae</taxon>
        <taxon>Aphanomyces</taxon>
    </lineage>
</organism>
<evidence type="ECO:0000256" key="1">
    <source>
        <dbReference type="SAM" id="MobiDB-lite"/>
    </source>
</evidence>
<dbReference type="Proteomes" id="UP000481153">
    <property type="component" value="Unassembled WGS sequence"/>
</dbReference>
<reference evidence="2 3" key="1">
    <citation type="submission" date="2019-07" db="EMBL/GenBank/DDBJ databases">
        <title>Genomics analysis of Aphanomyces spp. identifies a new class of oomycete effector associated with host adaptation.</title>
        <authorList>
            <person name="Gaulin E."/>
        </authorList>
    </citation>
    <scope>NUCLEOTIDE SEQUENCE [LARGE SCALE GENOMIC DNA]</scope>
    <source>
        <strain evidence="2 3">ATCC 201684</strain>
    </source>
</reference>
<feature type="compositionally biased region" description="Polar residues" evidence="1">
    <location>
        <begin position="123"/>
        <end position="134"/>
    </location>
</feature>
<name>A0A6G0XRI4_9STRA</name>
<proteinExistence type="predicted"/>
<gene>
    <name evidence="2" type="ORF">Ae201684_002306</name>
</gene>
<dbReference type="EMBL" id="VJMJ01000023">
    <property type="protein sequence ID" value="KAF0742912.1"/>
    <property type="molecule type" value="Genomic_DNA"/>
</dbReference>
<sequence length="520" mass="57820">MPVPPPPRDSLLRHATSALGPRTRTLRSRPGTDGTLVHSTLSIPLKPTDKPVAHFPSSFYATLLKEYATKYLEEINALPTPENIALVAQNMPLQKCRVSAAWKSRGCLSDVLTISPESVCEVTPSTKQSFSPESTEPAAPPRRNPPPEDAPHVFGTDLDKNYIVGHVHWSFNDLKRRFVYPFNQIYKVPIVEDKDGFPMAKPISFSPLPDRRVYKPSAAALTELFHPPSTLTFDVIAQLQMTFFAVIPFDMVEMTDANDQQKLQQYLTSSTTLHLIGFLAHYLYWTIMRPLAAHCASMLSTPVAADGAPPASSNQESPLNVHLTPNDIEQLFVSFTNSFETIKAAIATEMPAKSTKPTPPILPLLVFSLRVTIDTIFRTTYPTWLDSNSLRIEPTLLAVGHRLDELLDPHGYLDRIGPLEATADAINFTRTHAFKVQKRHGARLRDSFFATSHTMQAAMPNPLPGTPRRLVMHGSGGTASLAYHRRQTKSPPTTYLSLGNRMKLLKVIAEVHESPRKQDQ</sequence>
<accession>A0A6G0XRI4</accession>
<dbReference type="AlphaFoldDB" id="A0A6G0XRI4"/>
<evidence type="ECO:0000313" key="2">
    <source>
        <dbReference type="EMBL" id="KAF0742912.1"/>
    </source>
</evidence>
<evidence type="ECO:0000313" key="3">
    <source>
        <dbReference type="Proteomes" id="UP000481153"/>
    </source>
</evidence>
<feature type="region of interest" description="Disordered" evidence="1">
    <location>
        <begin position="123"/>
        <end position="152"/>
    </location>
</feature>
<dbReference type="VEuPathDB" id="FungiDB:AeMF1_017166"/>